<dbReference type="GO" id="GO:0016787">
    <property type="term" value="F:hydrolase activity"/>
    <property type="evidence" value="ECO:0007669"/>
    <property type="project" value="UniProtKB-KW"/>
</dbReference>
<evidence type="ECO:0000259" key="1">
    <source>
        <dbReference type="Pfam" id="PF00561"/>
    </source>
</evidence>
<gene>
    <name evidence="2" type="ORF">YH66_00030</name>
</gene>
<dbReference type="Pfam" id="PF00561">
    <property type="entry name" value="Abhydrolase_1"/>
    <property type="match status" value="1"/>
</dbReference>
<dbReference type="InterPro" id="IPR000073">
    <property type="entry name" value="AB_hydrolase_1"/>
</dbReference>
<keyword evidence="3" id="KW-1185">Reference proteome</keyword>
<protein>
    <submittedName>
        <fullName evidence="2">Alpha/beta hydrolase</fullName>
    </submittedName>
</protein>
<dbReference type="SUPFAM" id="SSF53474">
    <property type="entry name" value="alpha/beta-Hydrolases"/>
    <property type="match status" value="1"/>
</dbReference>
<feature type="domain" description="AB hydrolase-1" evidence="1">
    <location>
        <begin position="65"/>
        <end position="172"/>
    </location>
</feature>
<reference evidence="2 3" key="1">
    <citation type="submission" date="2015-04" db="EMBL/GenBank/DDBJ databases">
        <title>Complete Genome Sequence of Brevibacterium flavum ATCC 15168.</title>
        <authorList>
            <person name="Ahn J."/>
            <person name="Park G."/>
            <person name="Jeon W."/>
            <person name="Jang Y."/>
            <person name="Jang M."/>
            <person name="Lee H."/>
            <person name="Lee H."/>
        </authorList>
    </citation>
    <scope>NUCLEOTIDE SEQUENCE [LARGE SCALE GENOMIC DNA]</scope>
    <source>
        <strain evidence="2 3">ATCC 15168</strain>
    </source>
</reference>
<dbReference type="AlphaFoldDB" id="A0A0F6WPF0"/>
<dbReference type="HOGENOM" id="CLU_058232_1_0_11"/>
<sequence>MIQTYILKIQSLKRVQREMLKTTLITDTLGHVTSTEPTTTAHVPLPDGSSTPVQIWASDNKDSQLVMLWPGFGMGGYYYRPIAAALNKAGFHVAIGELRGQGQSSAKASRKSQWGYHDLASVDFPLQIAAAKKALDLEEGHPMRFLSHSMGGQISCLFAARPEAEKYNLRAIFGVGAGSPFRPTFSPKMGKRLGLGAVLLGGIGGHIVGFWPGKVLGKDLVGYGRQSGTHMREWRRFHKHNSLDDLTAQDINYVEAMKKVSIPITFSRCPDDEDCPQASIDGLASFVPAAQIKMIEIPEALGHNRWAREPESTVKLFLEQAL</sequence>
<dbReference type="InterPro" id="IPR017208">
    <property type="entry name" value="UCP037442_abhydr"/>
</dbReference>
<dbReference type="PATRIC" id="fig|92706.3.peg.7"/>
<evidence type="ECO:0000313" key="2">
    <source>
        <dbReference type="EMBL" id="AKF26067.1"/>
    </source>
</evidence>
<name>A0A0F6WPF0_9CORY</name>
<dbReference type="Proteomes" id="UP000034037">
    <property type="component" value="Chromosome"/>
</dbReference>
<organism evidence="2 3">
    <name type="scientific">[Brevibacterium] flavum</name>
    <dbReference type="NCBI Taxonomy" id="92706"/>
    <lineage>
        <taxon>Bacteria</taxon>
        <taxon>Bacillati</taxon>
        <taxon>Actinomycetota</taxon>
        <taxon>Actinomycetes</taxon>
        <taxon>Mycobacteriales</taxon>
        <taxon>Corynebacteriaceae</taxon>
        <taxon>Corynebacterium</taxon>
    </lineage>
</organism>
<dbReference type="InterPro" id="IPR029058">
    <property type="entry name" value="AB_hydrolase_fold"/>
</dbReference>
<dbReference type="PIRSF" id="PIRSF037442">
    <property type="entry name" value="UCP037442_abhydr"/>
    <property type="match status" value="1"/>
</dbReference>
<proteinExistence type="predicted"/>
<evidence type="ECO:0000313" key="3">
    <source>
        <dbReference type="Proteomes" id="UP000034037"/>
    </source>
</evidence>
<dbReference type="Gene3D" id="3.40.50.1820">
    <property type="entry name" value="alpha/beta hydrolase"/>
    <property type="match status" value="1"/>
</dbReference>
<dbReference type="EMBL" id="CP011309">
    <property type="protein sequence ID" value="AKF26067.1"/>
    <property type="molecule type" value="Genomic_DNA"/>
</dbReference>
<dbReference type="RefSeq" id="WP_003860986.1">
    <property type="nucleotide sequence ID" value="NZ_CP011309.1"/>
</dbReference>
<accession>A0A0F6WPF0</accession>
<keyword evidence="2" id="KW-0378">Hydrolase</keyword>